<name>A0A1I5TIX6_9FIRM</name>
<dbReference type="AlphaFoldDB" id="A0A1I5TIX6"/>
<dbReference type="OrthoDB" id="9800797at2"/>
<dbReference type="PANTHER" id="PTHR43415">
    <property type="entry name" value="SPERMIDINE N(1)-ACETYLTRANSFERASE"/>
    <property type="match status" value="1"/>
</dbReference>
<dbReference type="PANTHER" id="PTHR43415:SF3">
    <property type="entry name" value="GNAT-FAMILY ACETYLTRANSFERASE"/>
    <property type="match status" value="1"/>
</dbReference>
<keyword evidence="2" id="KW-0689">Ribosomal protein</keyword>
<dbReference type="Gene3D" id="3.40.630.30">
    <property type="match status" value="1"/>
</dbReference>
<protein>
    <submittedName>
        <fullName evidence="2">Ribosomal protein S18 acetylase RimI</fullName>
    </submittedName>
</protein>
<dbReference type="PROSITE" id="PS51186">
    <property type="entry name" value="GNAT"/>
    <property type="match status" value="1"/>
</dbReference>
<evidence type="ECO:0000313" key="3">
    <source>
        <dbReference type="Proteomes" id="UP000198577"/>
    </source>
</evidence>
<dbReference type="EMBL" id="FOXR01000004">
    <property type="protein sequence ID" value="SFP83022.1"/>
    <property type="molecule type" value="Genomic_DNA"/>
</dbReference>
<dbReference type="GO" id="GO:0005840">
    <property type="term" value="C:ribosome"/>
    <property type="evidence" value="ECO:0007669"/>
    <property type="project" value="UniProtKB-KW"/>
</dbReference>
<evidence type="ECO:0000259" key="1">
    <source>
        <dbReference type="PROSITE" id="PS51186"/>
    </source>
</evidence>
<sequence length="187" mass="21826">MIKHRLESDGLLIAPVTKEDLPQIWLWYRDVERYKHATGLSRPITFEEMRDKYIEACCSRWEVFFKVVEKQHGIMLGVVKGRVHYLLKDEAWISSILIDEAYQDAGVGHAVVSMLEEYFRSVWLIRWLYTGVVASNIAGLEFWRSMGYAEVRKTRYQIMLNNKPEDIMIMAKNLECSSCLHCACADL</sequence>
<dbReference type="STRING" id="937334.SAMN05444406_104145"/>
<dbReference type="InterPro" id="IPR000182">
    <property type="entry name" value="GNAT_dom"/>
</dbReference>
<evidence type="ECO:0000313" key="2">
    <source>
        <dbReference type="EMBL" id="SFP83022.1"/>
    </source>
</evidence>
<keyword evidence="2" id="KW-0687">Ribonucleoprotein</keyword>
<accession>A0A1I5TIX6</accession>
<dbReference type="Pfam" id="PF13420">
    <property type="entry name" value="Acetyltransf_4"/>
    <property type="match status" value="1"/>
</dbReference>
<dbReference type="RefSeq" id="WP_092282009.1">
    <property type="nucleotide sequence ID" value="NZ_FOXR01000004.1"/>
</dbReference>
<gene>
    <name evidence="2" type="ORF">SAMN05444406_104145</name>
</gene>
<dbReference type="Proteomes" id="UP000198577">
    <property type="component" value="Unassembled WGS sequence"/>
</dbReference>
<dbReference type="SUPFAM" id="SSF55729">
    <property type="entry name" value="Acyl-CoA N-acyltransferases (Nat)"/>
    <property type="match status" value="1"/>
</dbReference>
<organism evidence="2 3">
    <name type="scientific">Caldicoprobacter faecalis</name>
    <dbReference type="NCBI Taxonomy" id="937334"/>
    <lineage>
        <taxon>Bacteria</taxon>
        <taxon>Bacillati</taxon>
        <taxon>Bacillota</taxon>
        <taxon>Clostridia</taxon>
        <taxon>Caldicoprobacterales</taxon>
        <taxon>Caldicoprobacteraceae</taxon>
        <taxon>Caldicoprobacter</taxon>
    </lineage>
</organism>
<reference evidence="2 3" key="1">
    <citation type="submission" date="2016-10" db="EMBL/GenBank/DDBJ databases">
        <authorList>
            <person name="de Groot N.N."/>
        </authorList>
    </citation>
    <scope>NUCLEOTIDE SEQUENCE [LARGE SCALE GENOMIC DNA]</scope>
    <source>
        <strain evidence="2 3">DSM 20678</strain>
    </source>
</reference>
<proteinExistence type="predicted"/>
<dbReference type="CDD" id="cd04301">
    <property type="entry name" value="NAT_SF"/>
    <property type="match status" value="1"/>
</dbReference>
<dbReference type="InterPro" id="IPR016181">
    <property type="entry name" value="Acyl_CoA_acyltransferase"/>
</dbReference>
<keyword evidence="3" id="KW-1185">Reference proteome</keyword>
<feature type="domain" description="N-acetyltransferase" evidence="1">
    <location>
        <begin position="11"/>
        <end position="175"/>
    </location>
</feature>
<dbReference type="GO" id="GO:0016747">
    <property type="term" value="F:acyltransferase activity, transferring groups other than amino-acyl groups"/>
    <property type="evidence" value="ECO:0007669"/>
    <property type="project" value="InterPro"/>
</dbReference>